<evidence type="ECO:0000313" key="13">
    <source>
        <dbReference type="Proteomes" id="UP000029629"/>
    </source>
</evidence>
<evidence type="ECO:0000256" key="1">
    <source>
        <dbReference type="ARBA" id="ARBA00022475"/>
    </source>
</evidence>
<dbReference type="PANTHER" id="PTHR34990:SF1">
    <property type="entry name" value="UDP-2,3-DIACYLGLUCOSAMINE HYDROLASE"/>
    <property type="match status" value="1"/>
</dbReference>
<name>A0A096BB23_9BURK</name>
<reference evidence="12 13" key="1">
    <citation type="submission" date="2014-07" db="EMBL/GenBank/DDBJ databases">
        <authorList>
            <person name="McCorrison J."/>
            <person name="Sanka R."/>
            <person name="Torralba M."/>
            <person name="Gillis M."/>
            <person name="Haft D.H."/>
            <person name="Methe B."/>
            <person name="Sutton G."/>
            <person name="Nelson K.E."/>
        </authorList>
    </citation>
    <scope>NUCLEOTIDE SEQUENCE [LARGE SCALE GENOMIC DNA]</scope>
    <source>
        <strain evidence="12 13">DNF00040</strain>
    </source>
</reference>
<evidence type="ECO:0000256" key="6">
    <source>
        <dbReference type="ARBA" id="ARBA00022801"/>
    </source>
</evidence>
<dbReference type="AlphaFoldDB" id="A0A096BB23"/>
<dbReference type="HAMAP" id="MF_00575">
    <property type="entry name" value="LpxH"/>
    <property type="match status" value="1"/>
</dbReference>
<evidence type="ECO:0000256" key="10">
    <source>
        <dbReference type="HAMAP-Rule" id="MF_00575"/>
    </source>
</evidence>
<feature type="binding site" evidence="10">
    <location>
        <position position="15"/>
    </location>
    <ligand>
        <name>Mn(2+)</name>
        <dbReference type="ChEBI" id="CHEBI:29035"/>
        <label>1</label>
    </ligand>
</feature>
<keyword evidence="4 10" id="KW-0441">Lipid A biosynthesis</keyword>
<feature type="binding site" evidence="10">
    <location>
        <position position="124"/>
    </location>
    <ligand>
        <name>Mn(2+)</name>
        <dbReference type="ChEBI" id="CHEBI:29035"/>
        <label>2</label>
    </ligand>
</feature>
<comment type="subcellular location">
    <subcellularLocation>
        <location evidence="10">Cell inner membrane</location>
        <topology evidence="10">Peripheral membrane protein</topology>
        <orientation evidence="10">Cytoplasmic side</orientation>
    </subcellularLocation>
</comment>
<sequence length="256" mass="28947">MNKLSLTGTVYLASDIHLGPTIPRTNQAFYDFLAAAASAADSLILVGDIFNYWIGDDIAMHQPEPWLTEALTQLQRFAAQKSLYLIRGNRDFLIGHALAERLGARLLADQIILHVDDLAVYLSHGDELCTDDKGFMLFRAWTRQAWLQQLFFKLPLTWRLAIANKARKKSQSKQAAPNYQHQRGDVTEAAVRRVFEQHPGLQGMIHGHTHKPQQHLITLNGKSYWRVVLPDWELDQAAPRQGYAILTKDGVQLISA</sequence>
<dbReference type="GO" id="GO:0008758">
    <property type="term" value="F:UDP-2,3-diacylglucosamine hydrolase activity"/>
    <property type="evidence" value="ECO:0007669"/>
    <property type="project" value="UniProtKB-UniRule"/>
</dbReference>
<dbReference type="SUPFAM" id="SSF56300">
    <property type="entry name" value="Metallo-dependent phosphatases"/>
    <property type="match status" value="1"/>
</dbReference>
<dbReference type="CDD" id="cd07398">
    <property type="entry name" value="MPP_YbbF-LpxH"/>
    <property type="match status" value="1"/>
</dbReference>
<feature type="binding site" evidence="10">
    <location>
        <position position="89"/>
    </location>
    <ligand>
        <name>Mn(2+)</name>
        <dbReference type="ChEBI" id="CHEBI:29035"/>
        <label>2</label>
    </ligand>
</feature>
<evidence type="ECO:0000256" key="2">
    <source>
        <dbReference type="ARBA" id="ARBA00022516"/>
    </source>
</evidence>
<keyword evidence="2 10" id="KW-0444">Lipid biosynthesis</keyword>
<dbReference type="GO" id="GO:0030145">
    <property type="term" value="F:manganese ion binding"/>
    <property type="evidence" value="ECO:0007669"/>
    <property type="project" value="UniProtKB-UniRule"/>
</dbReference>
<evidence type="ECO:0000256" key="3">
    <source>
        <dbReference type="ARBA" id="ARBA00022519"/>
    </source>
</evidence>
<evidence type="ECO:0000256" key="9">
    <source>
        <dbReference type="ARBA" id="ARBA00023211"/>
    </source>
</evidence>
<dbReference type="GO" id="GO:0019897">
    <property type="term" value="C:extrinsic component of plasma membrane"/>
    <property type="evidence" value="ECO:0007669"/>
    <property type="project" value="UniProtKB-UniRule"/>
</dbReference>
<organism evidence="12 13">
    <name type="scientific">Oligella urethralis DNF00040</name>
    <dbReference type="NCBI Taxonomy" id="1401065"/>
    <lineage>
        <taxon>Bacteria</taxon>
        <taxon>Pseudomonadati</taxon>
        <taxon>Pseudomonadota</taxon>
        <taxon>Betaproteobacteria</taxon>
        <taxon>Burkholderiales</taxon>
        <taxon>Alcaligenaceae</taxon>
        <taxon>Oligella</taxon>
    </lineage>
</organism>
<gene>
    <name evidence="10" type="primary">lpxH</name>
    <name evidence="12" type="ORF">HMPREF2130_07205</name>
</gene>
<feature type="binding site" evidence="10">
    <location>
        <position position="17"/>
    </location>
    <ligand>
        <name>Mn(2+)</name>
        <dbReference type="ChEBI" id="CHEBI:29035"/>
        <label>1</label>
    </ligand>
</feature>
<accession>A0A096BB23</accession>
<evidence type="ECO:0000256" key="4">
    <source>
        <dbReference type="ARBA" id="ARBA00022556"/>
    </source>
</evidence>
<feature type="binding site" evidence="10">
    <location>
        <position position="48"/>
    </location>
    <ligand>
        <name>Mn(2+)</name>
        <dbReference type="ChEBI" id="CHEBI:29035"/>
        <label>1</label>
    </ligand>
</feature>
<feature type="binding site" evidence="10">
    <location>
        <position position="132"/>
    </location>
    <ligand>
        <name>substrate</name>
    </ligand>
</feature>
<comment type="pathway">
    <text evidence="10">Glycolipid biosynthesis; lipid IV(A) biosynthesis; lipid IV(A) from (3R)-3-hydroxytetradecanoyl-[acyl-carrier-protein] and UDP-N-acetyl-alpha-D-glucosamine: step 4/6.</text>
</comment>
<feature type="binding site" evidence="10">
    <location>
        <position position="170"/>
    </location>
    <ligand>
        <name>substrate</name>
    </ligand>
</feature>
<dbReference type="Proteomes" id="UP000029629">
    <property type="component" value="Unassembled WGS sequence"/>
</dbReference>
<comment type="similarity">
    <text evidence="10">Belongs to the LpxH family.</text>
</comment>
<feature type="binding site" evidence="10">
    <location>
        <position position="48"/>
    </location>
    <ligand>
        <name>Mn(2+)</name>
        <dbReference type="ChEBI" id="CHEBI:29035"/>
        <label>2</label>
    </ligand>
</feature>
<evidence type="ECO:0000313" key="12">
    <source>
        <dbReference type="EMBL" id="KGF30344.1"/>
    </source>
</evidence>
<dbReference type="NCBIfam" id="TIGR01854">
    <property type="entry name" value="lipid_A_lpxH"/>
    <property type="match status" value="1"/>
</dbReference>
<comment type="caution">
    <text evidence="12">The sequence shown here is derived from an EMBL/GenBank/DDBJ whole genome shotgun (WGS) entry which is preliminary data.</text>
</comment>
<keyword evidence="1 10" id="KW-1003">Cell membrane</keyword>
<dbReference type="Pfam" id="PF00149">
    <property type="entry name" value="Metallophos"/>
    <property type="match status" value="1"/>
</dbReference>
<comment type="caution">
    <text evidence="10">Lacks conserved residue(s) required for the propagation of feature annotation.</text>
</comment>
<comment type="function">
    <text evidence="10">Hydrolyzes the pyrophosphate bond of UDP-2,3-diacylglucosamine to yield 2,3-diacylglucosamine 1-phosphate (lipid X) and UMP by catalyzing the attack of water at the alpha-P atom. Involved in the biosynthesis of lipid A, a phosphorylated glycolipid that anchors the lipopolysaccharide to the outer membrane of the cell.</text>
</comment>
<feature type="binding site" evidence="10">
    <location>
        <position position="174"/>
    </location>
    <ligand>
        <name>substrate</name>
    </ligand>
</feature>
<dbReference type="GO" id="GO:0009245">
    <property type="term" value="P:lipid A biosynthetic process"/>
    <property type="evidence" value="ECO:0007669"/>
    <property type="project" value="UniProtKB-UniRule"/>
</dbReference>
<dbReference type="InterPro" id="IPR004843">
    <property type="entry name" value="Calcineurin-like_PHP"/>
</dbReference>
<keyword evidence="5 10" id="KW-0479">Metal-binding</keyword>
<evidence type="ECO:0000256" key="5">
    <source>
        <dbReference type="ARBA" id="ARBA00022723"/>
    </source>
</evidence>
<evidence type="ECO:0000256" key="8">
    <source>
        <dbReference type="ARBA" id="ARBA00023136"/>
    </source>
</evidence>
<feature type="domain" description="Calcineurin-like phosphoesterase" evidence="11">
    <location>
        <begin position="9"/>
        <end position="212"/>
    </location>
</feature>
<dbReference type="NCBIfam" id="NF003743">
    <property type="entry name" value="PRK05340.1"/>
    <property type="match status" value="1"/>
</dbReference>
<dbReference type="InterPro" id="IPR010138">
    <property type="entry name" value="UDP-diacylglucosamine_Hdrlase"/>
</dbReference>
<dbReference type="eggNOG" id="COG2908">
    <property type="taxonomic scope" value="Bacteria"/>
</dbReference>
<keyword evidence="9 10" id="KW-0464">Manganese</keyword>
<comment type="cofactor">
    <cofactor evidence="10">
        <name>Mn(2+)</name>
        <dbReference type="ChEBI" id="CHEBI:29035"/>
    </cofactor>
    <text evidence="10">Binds 2 Mn(2+) ions per subunit in a binuclear metal center.</text>
</comment>
<comment type="catalytic activity">
    <reaction evidence="10">
        <text>UDP-2-N,3-O-bis[(3R)-3-hydroxytetradecanoyl]-alpha-D-glucosamine + H2O = 2-N,3-O-bis[(3R)-3-hydroxytetradecanoyl]-alpha-D-glucosaminyl 1-phosphate + UMP + 2 H(+)</text>
        <dbReference type="Rhea" id="RHEA:25213"/>
        <dbReference type="ChEBI" id="CHEBI:15377"/>
        <dbReference type="ChEBI" id="CHEBI:15378"/>
        <dbReference type="ChEBI" id="CHEBI:57865"/>
        <dbReference type="ChEBI" id="CHEBI:57957"/>
        <dbReference type="ChEBI" id="CHEBI:78847"/>
        <dbReference type="EC" id="3.6.1.54"/>
    </reaction>
</comment>
<dbReference type="RefSeq" id="WP_036559586.1">
    <property type="nucleotide sequence ID" value="NZ_JRNI01000027.1"/>
</dbReference>
<feature type="binding site" evidence="10">
    <location>
        <begin position="89"/>
        <end position="90"/>
    </location>
    <ligand>
        <name>substrate</name>
    </ligand>
</feature>
<dbReference type="UniPathway" id="UPA00359">
    <property type="reaction ID" value="UER00480"/>
</dbReference>
<feature type="binding site" evidence="10">
    <location>
        <position position="208"/>
    </location>
    <ligand>
        <name>substrate</name>
    </ligand>
</feature>
<keyword evidence="7 10" id="KW-0443">Lipid metabolism</keyword>
<protein>
    <recommendedName>
        <fullName evidence="10">UDP-2,3-diacylglucosamine hydrolase</fullName>
        <ecNumber evidence="10">3.6.1.54</ecNumber>
    </recommendedName>
    <alternativeName>
        <fullName evidence="10">UDP-2,3-diacylglucosamine diphosphatase</fullName>
    </alternativeName>
</protein>
<dbReference type="InterPro" id="IPR029052">
    <property type="entry name" value="Metallo-depent_PP-like"/>
</dbReference>
<proteinExistence type="inferred from homology"/>
<dbReference type="Gene3D" id="3.60.21.10">
    <property type="match status" value="1"/>
</dbReference>
<dbReference type="PANTHER" id="PTHR34990">
    <property type="entry name" value="UDP-2,3-DIACYLGLUCOSAMINE HYDROLASE-RELATED"/>
    <property type="match status" value="1"/>
</dbReference>
<keyword evidence="8 10" id="KW-0472">Membrane</keyword>
<evidence type="ECO:0000256" key="7">
    <source>
        <dbReference type="ARBA" id="ARBA00023098"/>
    </source>
</evidence>
<dbReference type="EMBL" id="JRNI01000027">
    <property type="protein sequence ID" value="KGF30344.1"/>
    <property type="molecule type" value="Genomic_DNA"/>
</dbReference>
<feature type="binding site" evidence="10">
    <location>
        <position position="210"/>
    </location>
    <ligand>
        <name>Mn(2+)</name>
        <dbReference type="ChEBI" id="CHEBI:29035"/>
        <label>1</label>
    </ligand>
</feature>
<dbReference type="InterPro" id="IPR043461">
    <property type="entry name" value="LpxH-like"/>
</dbReference>
<keyword evidence="13" id="KW-1185">Reference proteome</keyword>
<evidence type="ECO:0000259" key="11">
    <source>
        <dbReference type="Pfam" id="PF00149"/>
    </source>
</evidence>
<dbReference type="GO" id="GO:0005737">
    <property type="term" value="C:cytoplasm"/>
    <property type="evidence" value="ECO:0007669"/>
    <property type="project" value="InterPro"/>
</dbReference>
<feature type="binding site" evidence="10">
    <location>
        <position position="208"/>
    </location>
    <ligand>
        <name>Mn(2+)</name>
        <dbReference type="ChEBI" id="CHEBI:29035"/>
        <label>2</label>
    </ligand>
</feature>
<keyword evidence="3 10" id="KW-0997">Cell inner membrane</keyword>
<keyword evidence="6 10" id="KW-0378">Hydrolase</keyword>
<dbReference type="EC" id="3.6.1.54" evidence="10"/>